<dbReference type="EMBL" id="CM037153">
    <property type="protein sequence ID" value="KAH7856698.1"/>
    <property type="molecule type" value="Genomic_DNA"/>
</dbReference>
<sequence length="568" mass="62994">MASSSQTPDSISDSAAYDLSRSFQNLGLENHDGFFNTNNGVASSSSNSSLSNFFLPETPKEAADIQFDPSFGTMPYELEFPLLQQISKKVNLGYHPFNNGGDTLNSNMDSASENLPGSMGYINPYYPNYYPNDFSGNFESTSYDYGKPSMYDSVNQIYPVLGNDEVNYNPDLYFTGQIGSDNQVKSSAARSNGYCVGNDYNLPNVMPSPGGYSPEQYVNGDDLNAKIFLERHNKAMLAMEKYRSKVSLGLLQTGDSSNASMVFGKVNDSLIILLTYEDGFRVFQSLLSQCEYSQLKRLVKKITSDAASLVLAVGTQFGSHSVQSLIRRLKHTDLARLVTSALATNICGTVSTIWGRNVIKQCLNLLDRRATEVLYDAVIENYYELATDRAGCLTVSHCIDSIESPQRGWLLSRICEESASLSLDPSGTYVVQKVLGLENRKYSSIICNRLQGNYIPLSQLKHGSYTVEKCLKAPDSGGLHYFSKEIAKDTSLLQQLARHEFGNFAVKAAIEVSKKEPSGTYFKFFVKILEPCFLQLEKNTYGAHVVKEIRGQGESSPESDFDNQRSRY</sequence>
<dbReference type="Proteomes" id="UP000828048">
    <property type="component" value="Chromosome 3"/>
</dbReference>
<name>A0ACB7YTC6_9ERIC</name>
<proteinExistence type="predicted"/>
<evidence type="ECO:0000313" key="1">
    <source>
        <dbReference type="EMBL" id="KAH7856698.1"/>
    </source>
</evidence>
<keyword evidence="2" id="KW-1185">Reference proteome</keyword>
<comment type="caution">
    <text evidence="1">The sequence shown here is derived from an EMBL/GenBank/DDBJ whole genome shotgun (WGS) entry which is preliminary data.</text>
</comment>
<reference evidence="1 2" key="1">
    <citation type="journal article" date="2021" name="Hortic Res">
        <title>High-quality reference genome and annotation aids understanding of berry development for evergreen blueberry (Vaccinium darrowii).</title>
        <authorList>
            <person name="Yu J."/>
            <person name="Hulse-Kemp A.M."/>
            <person name="Babiker E."/>
            <person name="Staton M."/>
        </authorList>
    </citation>
    <scope>NUCLEOTIDE SEQUENCE [LARGE SCALE GENOMIC DNA]</scope>
    <source>
        <strain evidence="2">cv. NJ 8807/NJ 8810</strain>
        <tissue evidence="1">Young leaf</tissue>
    </source>
</reference>
<accession>A0ACB7YTC6</accession>
<protein>
    <submittedName>
        <fullName evidence="1">Uncharacterized protein</fullName>
    </submittedName>
</protein>
<organism evidence="1 2">
    <name type="scientific">Vaccinium darrowii</name>
    <dbReference type="NCBI Taxonomy" id="229202"/>
    <lineage>
        <taxon>Eukaryota</taxon>
        <taxon>Viridiplantae</taxon>
        <taxon>Streptophyta</taxon>
        <taxon>Embryophyta</taxon>
        <taxon>Tracheophyta</taxon>
        <taxon>Spermatophyta</taxon>
        <taxon>Magnoliopsida</taxon>
        <taxon>eudicotyledons</taxon>
        <taxon>Gunneridae</taxon>
        <taxon>Pentapetalae</taxon>
        <taxon>asterids</taxon>
        <taxon>Ericales</taxon>
        <taxon>Ericaceae</taxon>
        <taxon>Vaccinioideae</taxon>
        <taxon>Vaccinieae</taxon>
        <taxon>Vaccinium</taxon>
    </lineage>
</organism>
<evidence type="ECO:0000313" key="2">
    <source>
        <dbReference type="Proteomes" id="UP000828048"/>
    </source>
</evidence>
<gene>
    <name evidence="1" type="ORF">Vadar_004417</name>
</gene>